<comment type="caution">
    <text evidence="2">The sequence shown here is derived from an EMBL/GenBank/DDBJ whole genome shotgun (WGS) entry which is preliminary data.</text>
</comment>
<organism evidence="2 3">
    <name type="scientific">Araneus ventricosus</name>
    <name type="common">Orbweaver spider</name>
    <name type="synonym">Epeira ventricosa</name>
    <dbReference type="NCBI Taxonomy" id="182803"/>
    <lineage>
        <taxon>Eukaryota</taxon>
        <taxon>Metazoa</taxon>
        <taxon>Ecdysozoa</taxon>
        <taxon>Arthropoda</taxon>
        <taxon>Chelicerata</taxon>
        <taxon>Arachnida</taxon>
        <taxon>Araneae</taxon>
        <taxon>Araneomorphae</taxon>
        <taxon>Entelegynae</taxon>
        <taxon>Araneoidea</taxon>
        <taxon>Araneidae</taxon>
        <taxon>Araneus</taxon>
    </lineage>
</organism>
<gene>
    <name evidence="2" type="ORF">AVEN_144322_1</name>
</gene>
<evidence type="ECO:0000256" key="1">
    <source>
        <dbReference type="SAM" id="MobiDB-lite"/>
    </source>
</evidence>
<dbReference type="AlphaFoldDB" id="A0A4Y2J7I1"/>
<evidence type="ECO:0000313" key="3">
    <source>
        <dbReference type="Proteomes" id="UP000499080"/>
    </source>
</evidence>
<sequence length="86" mass="9667">MATKRKCSTLSIAEKKKIIDAVDNGGKEKLEIVKDFGGVGEMRSLSEEEEDDDKKCKPPPKRTLKETLSSIQTMRSFIESRSEMTT</sequence>
<dbReference type="Gene3D" id="1.10.10.60">
    <property type="entry name" value="Homeodomain-like"/>
    <property type="match status" value="1"/>
</dbReference>
<proteinExistence type="predicted"/>
<keyword evidence="3" id="KW-1185">Reference proteome</keyword>
<name>A0A4Y2J7I1_ARAVE</name>
<feature type="region of interest" description="Disordered" evidence="1">
    <location>
        <begin position="39"/>
        <end position="62"/>
    </location>
</feature>
<reference evidence="2 3" key="1">
    <citation type="journal article" date="2019" name="Sci. Rep.">
        <title>Orb-weaving spider Araneus ventricosus genome elucidates the spidroin gene catalogue.</title>
        <authorList>
            <person name="Kono N."/>
            <person name="Nakamura H."/>
            <person name="Ohtoshi R."/>
            <person name="Moran D.A.P."/>
            <person name="Shinohara A."/>
            <person name="Yoshida Y."/>
            <person name="Fujiwara M."/>
            <person name="Mori M."/>
            <person name="Tomita M."/>
            <person name="Arakawa K."/>
        </authorList>
    </citation>
    <scope>NUCLEOTIDE SEQUENCE [LARGE SCALE GENOMIC DNA]</scope>
</reference>
<evidence type="ECO:0000313" key="2">
    <source>
        <dbReference type="EMBL" id="GBM85895.1"/>
    </source>
</evidence>
<dbReference type="Proteomes" id="UP000499080">
    <property type="component" value="Unassembled WGS sequence"/>
</dbReference>
<dbReference type="EMBL" id="BGPR01003270">
    <property type="protein sequence ID" value="GBM85895.1"/>
    <property type="molecule type" value="Genomic_DNA"/>
</dbReference>
<protein>
    <submittedName>
        <fullName evidence="2">Uncharacterized protein</fullName>
    </submittedName>
</protein>
<accession>A0A4Y2J7I1</accession>